<dbReference type="PANTHER" id="PTHR10543">
    <property type="entry name" value="BETA-CAROTENE DIOXYGENASE"/>
    <property type="match status" value="1"/>
</dbReference>
<comment type="caution">
    <text evidence="6">The sequence shown here is derived from an EMBL/GenBank/DDBJ whole genome shotgun (WGS) entry which is preliminary data.</text>
</comment>
<dbReference type="Pfam" id="PF03055">
    <property type="entry name" value="RPE65"/>
    <property type="match status" value="1"/>
</dbReference>
<keyword evidence="3" id="KW-0560">Oxidoreductase</keyword>
<evidence type="ECO:0000256" key="4">
    <source>
        <dbReference type="ARBA" id="ARBA00023004"/>
    </source>
</evidence>
<evidence type="ECO:0000256" key="5">
    <source>
        <dbReference type="PIRSR" id="PIRSR604294-1"/>
    </source>
</evidence>
<evidence type="ECO:0000256" key="2">
    <source>
        <dbReference type="ARBA" id="ARBA00022723"/>
    </source>
</evidence>
<evidence type="ECO:0008006" key="8">
    <source>
        <dbReference type="Google" id="ProtNLM"/>
    </source>
</evidence>
<dbReference type="GO" id="GO:0016121">
    <property type="term" value="P:carotene catabolic process"/>
    <property type="evidence" value="ECO:0007669"/>
    <property type="project" value="TreeGrafter"/>
</dbReference>
<dbReference type="OrthoDB" id="1069523at2759"/>
<feature type="binding site" evidence="5">
    <location>
        <position position="227"/>
    </location>
    <ligand>
        <name>Fe cation</name>
        <dbReference type="ChEBI" id="CHEBI:24875"/>
        <note>catalytic</note>
    </ligand>
</feature>
<dbReference type="STRING" id="2004952.A0A2C5ZFB6"/>
<keyword evidence="4 5" id="KW-0408">Iron</keyword>
<keyword evidence="7" id="KW-1185">Reference proteome</keyword>
<sequence>MAHHPYRTGNYAPCRRESHLAGCFVRLGSVPDDLAGGQYVRNGSNPLGYEGDATGRDMHWFDGHGMLSAVYFSVPEKPGATIMPLFSNRFVRTDVFLAEAAAASPLRVPLLPSIATMLQPSLRMYLRLARCILSLLLTVLLSLIPGSRRQSIRRISVANTHIVRHGGRFLATCESGPPIRIRLPELATVGWFNGLGAEGEPRRGVWPGGHGWRAGLLGFLREWTTAHPHVDPQTGEMVLFHSTFVRPYVRYSVLAGAPHPDHGPTPSRRLPFNSPVPGVRSARMMHDLGVSRRHTVIIDMPLSLDPFQLLRGRPVVAFDRTSPTRFGVFPRHEPAKVRWLVSAASCCIFHTVNTWDDPAAVHMLVCRMGEPSIVYATGGLPTPTTDMDDATLTARNHCRLFYYQFRLDQDPAVAQQWALSAIPFEFPHVPGHVAMSAARFVYGCSVRGGTYAEQLANTMKIGSLVKIDVAVLIARGLKQPPAPTWGCVDERTVDEILADDDDDDAIRIFVMPEGHYAQECVFVPRKGGCREDDGWLLTFVFDEAQLDDFGNAPDDARSELWIIDARSMRDVVARVVLPQRVPYGLHGSWFPREELENQRPVATFRESKA</sequence>
<dbReference type="EMBL" id="NJES01000036">
    <property type="protein sequence ID" value="PHH79717.1"/>
    <property type="molecule type" value="Genomic_DNA"/>
</dbReference>
<feature type="binding site" evidence="5">
    <location>
        <position position="286"/>
    </location>
    <ligand>
        <name>Fe cation</name>
        <dbReference type="ChEBI" id="CHEBI:24875"/>
        <note>catalytic</note>
    </ligand>
</feature>
<comment type="cofactor">
    <cofactor evidence="5">
        <name>Fe(2+)</name>
        <dbReference type="ChEBI" id="CHEBI:29033"/>
    </cofactor>
    <text evidence="5">Binds 1 Fe(2+) ion per subunit.</text>
</comment>
<evidence type="ECO:0000256" key="1">
    <source>
        <dbReference type="ARBA" id="ARBA00006787"/>
    </source>
</evidence>
<feature type="binding site" evidence="5">
    <location>
        <position position="350"/>
    </location>
    <ligand>
        <name>Fe cation</name>
        <dbReference type="ChEBI" id="CHEBI:24875"/>
        <note>catalytic</note>
    </ligand>
</feature>
<reference evidence="6 7" key="1">
    <citation type="submission" date="2017-06" db="EMBL/GenBank/DDBJ databases">
        <title>Ant-infecting Ophiocordyceps genomes reveal a high diversity of potential behavioral manipulation genes and a possible major role for enterotoxins.</title>
        <authorList>
            <person name="De Bekker C."/>
            <person name="Evans H.C."/>
            <person name="Brachmann A."/>
            <person name="Hughes D.P."/>
        </authorList>
    </citation>
    <scope>NUCLEOTIDE SEQUENCE [LARGE SCALE GENOMIC DNA]</scope>
    <source>
        <strain evidence="6 7">Map16</strain>
    </source>
</reference>
<dbReference type="Proteomes" id="UP000226431">
    <property type="component" value="Unassembled WGS sequence"/>
</dbReference>
<keyword evidence="2 5" id="KW-0479">Metal-binding</keyword>
<evidence type="ECO:0000313" key="7">
    <source>
        <dbReference type="Proteomes" id="UP000226431"/>
    </source>
</evidence>
<dbReference type="GO" id="GO:0010436">
    <property type="term" value="F:carotenoid dioxygenase activity"/>
    <property type="evidence" value="ECO:0007669"/>
    <property type="project" value="TreeGrafter"/>
</dbReference>
<organism evidence="6 7">
    <name type="scientific">Ophiocordyceps camponoti-rufipedis</name>
    <dbReference type="NCBI Taxonomy" id="2004952"/>
    <lineage>
        <taxon>Eukaryota</taxon>
        <taxon>Fungi</taxon>
        <taxon>Dikarya</taxon>
        <taxon>Ascomycota</taxon>
        <taxon>Pezizomycotina</taxon>
        <taxon>Sordariomycetes</taxon>
        <taxon>Hypocreomycetidae</taxon>
        <taxon>Hypocreales</taxon>
        <taxon>Ophiocordycipitaceae</taxon>
        <taxon>Ophiocordyceps</taxon>
    </lineage>
</organism>
<gene>
    <name evidence="6" type="ORF">CDD80_3960</name>
</gene>
<dbReference type="PANTHER" id="PTHR10543:SF89">
    <property type="entry name" value="CAROTENOID 9,10(9',10')-CLEAVAGE DIOXYGENASE 1"/>
    <property type="match status" value="1"/>
</dbReference>
<name>A0A2C5ZFB6_9HYPO</name>
<feature type="binding site" evidence="5">
    <location>
        <position position="586"/>
    </location>
    <ligand>
        <name>Fe cation</name>
        <dbReference type="ChEBI" id="CHEBI:24875"/>
        <note>catalytic</note>
    </ligand>
</feature>
<dbReference type="GO" id="GO:0046872">
    <property type="term" value="F:metal ion binding"/>
    <property type="evidence" value="ECO:0007669"/>
    <property type="project" value="UniProtKB-KW"/>
</dbReference>
<protein>
    <recommendedName>
        <fullName evidence="8">Carotenoid oxygenase</fullName>
    </recommendedName>
</protein>
<dbReference type="AlphaFoldDB" id="A0A2C5ZFB6"/>
<proteinExistence type="inferred from homology"/>
<evidence type="ECO:0000313" key="6">
    <source>
        <dbReference type="EMBL" id="PHH79717.1"/>
    </source>
</evidence>
<evidence type="ECO:0000256" key="3">
    <source>
        <dbReference type="ARBA" id="ARBA00023002"/>
    </source>
</evidence>
<dbReference type="InterPro" id="IPR004294">
    <property type="entry name" value="Carotenoid_Oase"/>
</dbReference>
<accession>A0A2C5ZFB6</accession>
<comment type="similarity">
    <text evidence="1">Belongs to the carotenoid oxygenase family.</text>
</comment>